<gene>
    <name evidence="3" type="ORF">GCM10008932_02850</name>
</gene>
<evidence type="ECO:0000313" key="3">
    <source>
        <dbReference type="EMBL" id="GAA0353247.1"/>
    </source>
</evidence>
<protein>
    <submittedName>
        <fullName evidence="3">TIGR02679 domain-containing protein</fullName>
    </submittedName>
</protein>
<organism evidence="3 4">
    <name type="scientific">Alkalibacterium iburiense</name>
    <dbReference type="NCBI Taxonomy" id="290589"/>
    <lineage>
        <taxon>Bacteria</taxon>
        <taxon>Bacillati</taxon>
        <taxon>Bacillota</taxon>
        <taxon>Bacilli</taxon>
        <taxon>Lactobacillales</taxon>
        <taxon>Carnobacteriaceae</taxon>
        <taxon>Alkalibacterium</taxon>
    </lineage>
</organism>
<evidence type="ECO:0000259" key="2">
    <source>
        <dbReference type="Pfam" id="PF11796"/>
    </source>
</evidence>
<proteinExistence type="predicted"/>
<dbReference type="Pfam" id="PF09664">
    <property type="entry name" value="DUF2399"/>
    <property type="match status" value="1"/>
</dbReference>
<reference evidence="4" key="1">
    <citation type="journal article" date="2019" name="Int. J. Syst. Evol. Microbiol.">
        <title>The Global Catalogue of Microorganisms (GCM) 10K type strain sequencing project: providing services to taxonomists for standard genome sequencing and annotation.</title>
        <authorList>
            <consortium name="The Broad Institute Genomics Platform"/>
            <consortium name="The Broad Institute Genome Sequencing Center for Infectious Disease"/>
            <person name="Wu L."/>
            <person name="Ma J."/>
        </authorList>
    </citation>
    <scope>NUCLEOTIDE SEQUENCE [LARGE SCALE GENOMIC DNA]</scope>
    <source>
        <strain evidence="4">JCM 12662</strain>
    </source>
</reference>
<dbReference type="Proteomes" id="UP001501166">
    <property type="component" value="Unassembled WGS sequence"/>
</dbReference>
<dbReference type="NCBIfam" id="TIGR02679">
    <property type="entry name" value="TIGR02679 family protein"/>
    <property type="match status" value="1"/>
</dbReference>
<keyword evidence="4" id="KW-1185">Reference proteome</keyword>
<dbReference type="InterPro" id="IPR013495">
    <property type="entry name" value="CHP02679"/>
</dbReference>
<dbReference type="EMBL" id="BAAACW010000020">
    <property type="protein sequence ID" value="GAA0353247.1"/>
    <property type="molecule type" value="Genomic_DNA"/>
</dbReference>
<feature type="domain" description="Conserved hypothetical protein CHP02679 N terminus" evidence="2">
    <location>
        <begin position="32"/>
        <end position="242"/>
    </location>
</feature>
<evidence type="ECO:0000259" key="1">
    <source>
        <dbReference type="Pfam" id="PF09664"/>
    </source>
</evidence>
<accession>A0ABP3GSQ7</accession>
<dbReference type="InterPro" id="IPR024465">
    <property type="entry name" value="DUF2399"/>
</dbReference>
<feature type="domain" description="DUF2399" evidence="1">
    <location>
        <begin position="265"/>
        <end position="419"/>
    </location>
</feature>
<evidence type="ECO:0000313" key="4">
    <source>
        <dbReference type="Proteomes" id="UP001501166"/>
    </source>
</evidence>
<comment type="caution">
    <text evidence="3">The sequence shown here is derived from an EMBL/GenBank/DDBJ whole genome shotgun (WGS) entry which is preliminary data.</text>
</comment>
<sequence length="423" mass="49154">MKEAVKYFKSDSVYQKLFLEFKKKYESLGRVAGSVSLKAFTHEEMAVLAEFMGMRLDQLVEKNKLTLLQFEKQLTLYRFGEIDLKDLLEVYFNQPLISNSEQRENKLHQKNKYFNDLKNKFHLIRDWLAYIESNPADAHWIHRLIDGSFEQFETYTIHLNKSIDSLPDKPVRLPVFAQHITSNPHAFDRNEVLGRLLIHLLTFKLGEKMLVPSSSEEISELLFSFNILRDDITNYVTVVNLLAETESDKDKLWQAASDSNSVLNIPIRELFHVQSLHSNNSRKEVWVVENSGVFSSLLEEVPNAPLICTHGQFKLAAWKVFDLLVESDHILHYASDLDPEGIGMAYRLLNRYPENVKLWKMDKSSYHNSISDNDTISEARLNQLSNFNHPLLTEVSNVMLERKLPGYQEALLDEMIEDLKNKM</sequence>
<dbReference type="InterPro" id="IPR024466">
    <property type="entry name" value="CHP02679_N"/>
</dbReference>
<name>A0ABP3GSQ7_9LACT</name>
<dbReference type="Pfam" id="PF11796">
    <property type="entry name" value="DUF3323"/>
    <property type="match status" value="1"/>
</dbReference>